<keyword evidence="2" id="KW-1185">Reference proteome</keyword>
<dbReference type="EMBL" id="CP036281">
    <property type="protein sequence ID" value="QDU82743.1"/>
    <property type="molecule type" value="Genomic_DNA"/>
</dbReference>
<evidence type="ECO:0000313" key="1">
    <source>
        <dbReference type="EMBL" id="QDU82743.1"/>
    </source>
</evidence>
<accession>A0A518CU36</accession>
<evidence type="ECO:0000313" key="2">
    <source>
        <dbReference type="Proteomes" id="UP000317178"/>
    </source>
</evidence>
<protein>
    <submittedName>
        <fullName evidence="1">Uncharacterized protein</fullName>
    </submittedName>
</protein>
<dbReference type="RefSeq" id="WP_144999186.1">
    <property type="nucleotide sequence ID" value="NZ_CP036281.1"/>
</dbReference>
<dbReference type="OrthoDB" id="7061165at2"/>
<dbReference type="Proteomes" id="UP000317178">
    <property type="component" value="Chromosome"/>
</dbReference>
<proteinExistence type="predicted"/>
<sequence>MRIVRDINALRNLFAATTEQTFQSELGVVNPRFTDYLVDLLIRFVRYDAIHKVRNSTGQRLYEVADMLAEAEERTDLPRREVYRHIGDYSLFWAGLYPETLKRKQQPSHRDHLIDYFQQGKRSYYLASTYDEEPYQEEAMVLRWLSDEFELCTYGLQRVRQEWDQLLQETDHPEHN</sequence>
<dbReference type="AlphaFoldDB" id="A0A518CU36"/>
<dbReference type="KEGG" id="plon:Pla110_45050"/>
<name>A0A518CU36_9PLAN</name>
<reference evidence="1 2" key="1">
    <citation type="submission" date="2019-02" db="EMBL/GenBank/DDBJ databases">
        <title>Deep-cultivation of Planctomycetes and their phenomic and genomic characterization uncovers novel biology.</title>
        <authorList>
            <person name="Wiegand S."/>
            <person name="Jogler M."/>
            <person name="Boedeker C."/>
            <person name="Pinto D."/>
            <person name="Vollmers J."/>
            <person name="Rivas-Marin E."/>
            <person name="Kohn T."/>
            <person name="Peeters S.H."/>
            <person name="Heuer A."/>
            <person name="Rast P."/>
            <person name="Oberbeckmann S."/>
            <person name="Bunk B."/>
            <person name="Jeske O."/>
            <person name="Meyerdierks A."/>
            <person name="Storesund J.E."/>
            <person name="Kallscheuer N."/>
            <person name="Luecker S."/>
            <person name="Lage O.M."/>
            <person name="Pohl T."/>
            <person name="Merkel B.J."/>
            <person name="Hornburger P."/>
            <person name="Mueller R.-W."/>
            <person name="Bruemmer F."/>
            <person name="Labrenz M."/>
            <person name="Spormann A.M."/>
            <person name="Op den Camp H."/>
            <person name="Overmann J."/>
            <person name="Amann R."/>
            <person name="Jetten M.S.M."/>
            <person name="Mascher T."/>
            <person name="Medema M.H."/>
            <person name="Devos D.P."/>
            <person name="Kaster A.-K."/>
            <person name="Ovreas L."/>
            <person name="Rohde M."/>
            <person name="Galperin M.Y."/>
            <person name="Jogler C."/>
        </authorList>
    </citation>
    <scope>NUCLEOTIDE SEQUENCE [LARGE SCALE GENOMIC DNA]</scope>
    <source>
        <strain evidence="1 2">Pla110</strain>
    </source>
</reference>
<organism evidence="1 2">
    <name type="scientific">Polystyrenella longa</name>
    <dbReference type="NCBI Taxonomy" id="2528007"/>
    <lineage>
        <taxon>Bacteria</taxon>
        <taxon>Pseudomonadati</taxon>
        <taxon>Planctomycetota</taxon>
        <taxon>Planctomycetia</taxon>
        <taxon>Planctomycetales</taxon>
        <taxon>Planctomycetaceae</taxon>
        <taxon>Polystyrenella</taxon>
    </lineage>
</organism>
<gene>
    <name evidence="1" type="ORF">Pla110_45050</name>
</gene>